<evidence type="ECO:0000313" key="2">
    <source>
        <dbReference type="EMBL" id="CEG22858.1"/>
    </source>
</evidence>
<protein>
    <submittedName>
        <fullName evidence="2">Uncharacterized protein</fullName>
    </submittedName>
</protein>
<dbReference type="RefSeq" id="WP_052651675.1">
    <property type="nucleotide sequence ID" value="NZ_CCXS01000001.1"/>
</dbReference>
<dbReference type="Proteomes" id="UP000043699">
    <property type="component" value="Unassembled WGS sequence"/>
</dbReference>
<dbReference type="OrthoDB" id="2923734at2"/>
<evidence type="ECO:0000313" key="3">
    <source>
        <dbReference type="Proteomes" id="UP000043699"/>
    </source>
</evidence>
<feature type="region of interest" description="Disordered" evidence="1">
    <location>
        <begin position="1"/>
        <end position="37"/>
    </location>
</feature>
<dbReference type="EMBL" id="CCXS01000001">
    <property type="protein sequence ID" value="CEG22858.1"/>
    <property type="molecule type" value="Genomic_DNA"/>
</dbReference>
<organism evidence="2 3">
    <name type="scientific">Planococcus massiliensis</name>
    <dbReference type="NCBI Taxonomy" id="1499687"/>
    <lineage>
        <taxon>Bacteria</taxon>
        <taxon>Bacillati</taxon>
        <taxon>Bacillota</taxon>
        <taxon>Bacilli</taxon>
        <taxon>Bacillales</taxon>
        <taxon>Caryophanaceae</taxon>
        <taxon>Planococcus</taxon>
    </lineage>
</organism>
<evidence type="ECO:0000256" key="1">
    <source>
        <dbReference type="SAM" id="MobiDB-lite"/>
    </source>
</evidence>
<feature type="compositionally biased region" description="Basic and acidic residues" evidence="1">
    <location>
        <begin position="12"/>
        <end position="21"/>
    </location>
</feature>
<sequence length="62" mass="6953">MVSANTPLKQKTVKERAEKRLTSIRSRSRAAEKPSIKGNLIQPVHVTKSDALVKRIAERKSN</sequence>
<dbReference type="AlphaFoldDB" id="A0A098EKL3"/>
<proteinExistence type="predicted"/>
<keyword evidence="3" id="KW-1185">Reference proteome</keyword>
<accession>A0A098EKL3</accession>
<gene>
    <name evidence="2" type="ORF">BN1080_01793</name>
</gene>
<name>A0A098EKL3_9BACL</name>
<reference evidence="2 3" key="1">
    <citation type="submission" date="2014-09" db="EMBL/GenBank/DDBJ databases">
        <authorList>
            <person name="Urmite Genomes Urmite Genomes"/>
        </authorList>
    </citation>
    <scope>NUCLEOTIDE SEQUENCE [LARGE SCALE GENOMIC DNA]</scope>
    <source>
        <strain evidence="2 3">ES2</strain>
    </source>
</reference>